<dbReference type="GO" id="GO:0000978">
    <property type="term" value="F:RNA polymerase II cis-regulatory region sequence-specific DNA binding"/>
    <property type="evidence" value="ECO:0007669"/>
    <property type="project" value="TreeGrafter"/>
</dbReference>
<keyword evidence="3" id="KW-0862">Zinc</keyword>
<evidence type="ECO:0000256" key="1">
    <source>
        <dbReference type="ARBA" id="ARBA00022723"/>
    </source>
</evidence>
<keyword evidence="4" id="KW-0805">Transcription regulation</keyword>
<evidence type="ECO:0000256" key="5">
    <source>
        <dbReference type="ARBA" id="ARBA00023125"/>
    </source>
</evidence>
<evidence type="ECO:0000256" key="6">
    <source>
        <dbReference type="ARBA" id="ARBA00023163"/>
    </source>
</evidence>
<dbReference type="GO" id="GO:0000122">
    <property type="term" value="P:negative regulation of transcription by RNA polymerase II"/>
    <property type="evidence" value="ECO:0007669"/>
    <property type="project" value="TreeGrafter"/>
</dbReference>
<comment type="caution">
    <text evidence="11">The sequence shown here is derived from an EMBL/GenBank/DDBJ whole genome shotgun (WGS) entry which is preliminary data.</text>
</comment>
<name>A0A820JH68_9BILA</name>
<dbReference type="InterPro" id="IPR013088">
    <property type="entry name" value="Znf_NHR/GATA"/>
</dbReference>
<dbReference type="PRINTS" id="PR00047">
    <property type="entry name" value="STROIDFINGER"/>
</dbReference>
<feature type="non-terminal residue" evidence="11">
    <location>
        <position position="1"/>
    </location>
</feature>
<dbReference type="SMART" id="SM00399">
    <property type="entry name" value="ZnF_C4"/>
    <property type="match status" value="1"/>
</dbReference>
<organism evidence="11 12">
    <name type="scientific">Adineta steineri</name>
    <dbReference type="NCBI Taxonomy" id="433720"/>
    <lineage>
        <taxon>Eukaryota</taxon>
        <taxon>Metazoa</taxon>
        <taxon>Spiralia</taxon>
        <taxon>Gnathifera</taxon>
        <taxon>Rotifera</taxon>
        <taxon>Eurotatoria</taxon>
        <taxon>Bdelloidea</taxon>
        <taxon>Adinetida</taxon>
        <taxon>Adinetidae</taxon>
        <taxon>Adineta</taxon>
    </lineage>
</organism>
<keyword evidence="2" id="KW-0863">Zinc-finger</keyword>
<evidence type="ECO:0000313" key="12">
    <source>
        <dbReference type="Proteomes" id="UP000663844"/>
    </source>
</evidence>
<dbReference type="Proteomes" id="UP000663844">
    <property type="component" value="Unassembled WGS sequence"/>
</dbReference>
<dbReference type="PANTHER" id="PTHR24082:SF283">
    <property type="entry name" value="NUCLEAR HORMONE RECEPTOR HR96"/>
    <property type="match status" value="1"/>
</dbReference>
<dbReference type="SUPFAM" id="SSF57716">
    <property type="entry name" value="Glucocorticoid receptor-like (DNA-binding domain)"/>
    <property type="match status" value="1"/>
</dbReference>
<dbReference type="GO" id="GO:0004879">
    <property type="term" value="F:nuclear receptor activity"/>
    <property type="evidence" value="ECO:0007669"/>
    <property type="project" value="TreeGrafter"/>
</dbReference>
<protein>
    <recommendedName>
        <fullName evidence="10">Nuclear receptor domain-containing protein</fullName>
    </recommendedName>
</protein>
<dbReference type="InterPro" id="IPR050234">
    <property type="entry name" value="Nuclear_hormone_rcpt_NR1"/>
</dbReference>
<dbReference type="AlphaFoldDB" id="A0A820JH68"/>
<keyword evidence="5" id="KW-0238">DNA-binding</keyword>
<sequence length="120" mass="14552">ICGSKSIGINFGVLTCAPCKAFFRRNARRKELLELPCRHRDMSVEIMNNYEINERTMRYLQIRRCSSCRLRRCFDLGMKEELVRTDEENERYRQLLDVNRRQRELLRQQIREIKELSIPQ</sequence>
<evidence type="ECO:0000256" key="2">
    <source>
        <dbReference type="ARBA" id="ARBA00022771"/>
    </source>
</evidence>
<dbReference type="Gene3D" id="3.30.50.10">
    <property type="entry name" value="Erythroid Transcription Factor GATA-1, subunit A"/>
    <property type="match status" value="1"/>
</dbReference>
<evidence type="ECO:0000256" key="3">
    <source>
        <dbReference type="ARBA" id="ARBA00022833"/>
    </source>
</evidence>
<evidence type="ECO:0000256" key="9">
    <source>
        <dbReference type="SAM" id="Coils"/>
    </source>
</evidence>
<dbReference type="PANTHER" id="PTHR24082">
    <property type="entry name" value="NUCLEAR HORMONE RECEPTOR"/>
    <property type="match status" value="1"/>
</dbReference>
<dbReference type="GO" id="GO:0008270">
    <property type="term" value="F:zinc ion binding"/>
    <property type="evidence" value="ECO:0007669"/>
    <property type="project" value="UniProtKB-KW"/>
</dbReference>
<evidence type="ECO:0000256" key="7">
    <source>
        <dbReference type="ARBA" id="ARBA00023170"/>
    </source>
</evidence>
<keyword evidence="1" id="KW-0479">Metal-binding</keyword>
<evidence type="ECO:0000259" key="10">
    <source>
        <dbReference type="PROSITE" id="PS51030"/>
    </source>
</evidence>
<dbReference type="GO" id="GO:0030154">
    <property type="term" value="P:cell differentiation"/>
    <property type="evidence" value="ECO:0007669"/>
    <property type="project" value="TreeGrafter"/>
</dbReference>
<dbReference type="Pfam" id="PF00105">
    <property type="entry name" value="zf-C4"/>
    <property type="match status" value="1"/>
</dbReference>
<dbReference type="PROSITE" id="PS51030">
    <property type="entry name" value="NUCLEAR_REC_DBD_2"/>
    <property type="match status" value="1"/>
</dbReference>
<dbReference type="GO" id="GO:0045944">
    <property type="term" value="P:positive regulation of transcription by RNA polymerase II"/>
    <property type="evidence" value="ECO:0007669"/>
    <property type="project" value="TreeGrafter"/>
</dbReference>
<keyword evidence="9" id="KW-0175">Coiled coil</keyword>
<accession>A0A820JH68</accession>
<keyword evidence="6" id="KW-0804">Transcription</keyword>
<evidence type="ECO:0000313" key="11">
    <source>
        <dbReference type="EMBL" id="CAF4324801.1"/>
    </source>
</evidence>
<proteinExistence type="predicted"/>
<dbReference type="InterPro" id="IPR001628">
    <property type="entry name" value="Znf_hrmn_rcpt"/>
</dbReference>
<feature type="domain" description="Nuclear receptor" evidence="10">
    <location>
        <begin position="1"/>
        <end position="85"/>
    </location>
</feature>
<feature type="non-terminal residue" evidence="11">
    <location>
        <position position="120"/>
    </location>
</feature>
<gene>
    <name evidence="11" type="ORF">OXD698_LOCUS47370</name>
</gene>
<reference evidence="11" key="1">
    <citation type="submission" date="2021-02" db="EMBL/GenBank/DDBJ databases">
        <authorList>
            <person name="Nowell W R."/>
        </authorList>
    </citation>
    <scope>NUCLEOTIDE SEQUENCE</scope>
</reference>
<evidence type="ECO:0000256" key="8">
    <source>
        <dbReference type="ARBA" id="ARBA00023242"/>
    </source>
</evidence>
<feature type="coiled-coil region" evidence="9">
    <location>
        <begin position="89"/>
        <end position="116"/>
    </location>
</feature>
<dbReference type="EMBL" id="CAJOAZ010018308">
    <property type="protein sequence ID" value="CAF4324801.1"/>
    <property type="molecule type" value="Genomic_DNA"/>
</dbReference>
<keyword evidence="8" id="KW-0539">Nucleus</keyword>
<evidence type="ECO:0000256" key="4">
    <source>
        <dbReference type="ARBA" id="ARBA00023015"/>
    </source>
</evidence>
<keyword evidence="7" id="KW-0675">Receptor</keyword>